<sequence length="188" mass="20600">MSFLEIGMGGFFRDAASGWGPFHSLTAREDRKAEKDKAKQRLSAEAQTFEQQRALSQEEARTKALENLRAQVIRKLQQMEGEANASTAEILKIRKASANPALRGDEILEELGAVLADMEKAVISIQAGTVVDTATFETESLAASYADAQAGLIAMRSVTARAQSVLKSLKERVRTLEAERARFKLDEA</sequence>
<evidence type="ECO:0000313" key="3">
    <source>
        <dbReference type="EMBL" id="GAG28570.1"/>
    </source>
</evidence>
<keyword evidence="1" id="KW-0175">Coiled coil</keyword>
<proteinExistence type="predicted"/>
<name>X0WD68_9ZZZZ</name>
<accession>X0WD68</accession>
<feature type="compositionally biased region" description="Basic and acidic residues" evidence="2">
    <location>
        <begin position="28"/>
        <end position="39"/>
    </location>
</feature>
<feature type="non-terminal residue" evidence="3">
    <location>
        <position position="188"/>
    </location>
</feature>
<reference evidence="3" key="1">
    <citation type="journal article" date="2014" name="Front. Microbiol.">
        <title>High frequency of phylogenetically diverse reductive dehalogenase-homologous genes in deep subseafloor sedimentary metagenomes.</title>
        <authorList>
            <person name="Kawai M."/>
            <person name="Futagami T."/>
            <person name="Toyoda A."/>
            <person name="Takaki Y."/>
            <person name="Nishi S."/>
            <person name="Hori S."/>
            <person name="Arai W."/>
            <person name="Tsubouchi T."/>
            <person name="Morono Y."/>
            <person name="Uchiyama I."/>
            <person name="Ito T."/>
            <person name="Fujiyama A."/>
            <person name="Inagaki F."/>
            <person name="Takami H."/>
        </authorList>
    </citation>
    <scope>NUCLEOTIDE SEQUENCE</scope>
    <source>
        <strain evidence="3">Expedition CK06-06</strain>
    </source>
</reference>
<comment type="caution">
    <text evidence="3">The sequence shown here is derived from an EMBL/GenBank/DDBJ whole genome shotgun (WGS) entry which is preliminary data.</text>
</comment>
<evidence type="ECO:0000256" key="2">
    <source>
        <dbReference type="SAM" id="MobiDB-lite"/>
    </source>
</evidence>
<feature type="region of interest" description="Disordered" evidence="2">
    <location>
        <begin position="28"/>
        <end position="49"/>
    </location>
</feature>
<dbReference type="AlphaFoldDB" id="X0WD68"/>
<organism evidence="3">
    <name type="scientific">marine sediment metagenome</name>
    <dbReference type="NCBI Taxonomy" id="412755"/>
    <lineage>
        <taxon>unclassified sequences</taxon>
        <taxon>metagenomes</taxon>
        <taxon>ecological metagenomes</taxon>
    </lineage>
</organism>
<feature type="coiled-coil region" evidence="1">
    <location>
        <begin position="159"/>
        <end position="186"/>
    </location>
</feature>
<gene>
    <name evidence="3" type="ORF">S01H1_69651</name>
</gene>
<protein>
    <submittedName>
        <fullName evidence="3">Uncharacterized protein</fullName>
    </submittedName>
</protein>
<dbReference type="EMBL" id="BARS01046257">
    <property type="protein sequence ID" value="GAG28570.1"/>
    <property type="molecule type" value="Genomic_DNA"/>
</dbReference>
<evidence type="ECO:0000256" key="1">
    <source>
        <dbReference type="SAM" id="Coils"/>
    </source>
</evidence>